<comment type="caution">
    <text evidence="1">The sequence shown here is derived from an EMBL/GenBank/DDBJ whole genome shotgun (WGS) entry which is preliminary data.</text>
</comment>
<name>A0ACB8ALK4_9AGAM</name>
<protein>
    <submittedName>
        <fullName evidence="1">Uncharacterized protein</fullName>
    </submittedName>
</protein>
<evidence type="ECO:0000313" key="2">
    <source>
        <dbReference type="Proteomes" id="UP000790377"/>
    </source>
</evidence>
<gene>
    <name evidence="1" type="ORF">BJ138DRAFT_634850</name>
</gene>
<accession>A0ACB8ALK4</accession>
<dbReference type="Proteomes" id="UP000790377">
    <property type="component" value="Unassembled WGS sequence"/>
</dbReference>
<proteinExistence type="predicted"/>
<organism evidence="1 2">
    <name type="scientific">Hygrophoropsis aurantiaca</name>
    <dbReference type="NCBI Taxonomy" id="72124"/>
    <lineage>
        <taxon>Eukaryota</taxon>
        <taxon>Fungi</taxon>
        <taxon>Dikarya</taxon>
        <taxon>Basidiomycota</taxon>
        <taxon>Agaricomycotina</taxon>
        <taxon>Agaricomycetes</taxon>
        <taxon>Agaricomycetidae</taxon>
        <taxon>Boletales</taxon>
        <taxon>Coniophorineae</taxon>
        <taxon>Hygrophoropsidaceae</taxon>
        <taxon>Hygrophoropsis</taxon>
    </lineage>
</organism>
<keyword evidence="2" id="KW-1185">Reference proteome</keyword>
<sequence length="410" mass="44542">MASESARIAKDKGNTAFKAGDYATAVGHYTSAILADTKDPTFPLNRAAAYIKLGKHNDAERDCTTVLKLSPNNVKALFRRGQARLGLNRLDDARADLNNALKLEPANAAVAQELAHVEKTIQQKQDKQRTAPAPHTIGISSTTVLGAMEAHPKRRRIPIKIVESPGGKSLKSASPIIDLNGSNATKASDLLTPISSRSTSLTGQPPETSTLPDAPNLAATESARSFIDAKKVRESAKPPRVVGGIFRPSGQHTIITQQQNLTSVSPSDKDVHSSATTPPGGNVASSSEKSTRSVQPPVNLFQFTRSWEMLDSNESRWELISGIKPSLIPQIFQTSLEPSLLVSILYAFRHILDRGQIGESSIYADIWSYMESFQKVQRFGTVLLLMSKNEKQLFDGIWETLKAHDSSHSS</sequence>
<reference evidence="1" key="1">
    <citation type="journal article" date="2021" name="New Phytol.">
        <title>Evolutionary innovations through gain and loss of genes in the ectomycorrhizal Boletales.</title>
        <authorList>
            <person name="Wu G."/>
            <person name="Miyauchi S."/>
            <person name="Morin E."/>
            <person name="Kuo A."/>
            <person name="Drula E."/>
            <person name="Varga T."/>
            <person name="Kohler A."/>
            <person name="Feng B."/>
            <person name="Cao Y."/>
            <person name="Lipzen A."/>
            <person name="Daum C."/>
            <person name="Hundley H."/>
            <person name="Pangilinan J."/>
            <person name="Johnson J."/>
            <person name="Barry K."/>
            <person name="LaButti K."/>
            <person name="Ng V."/>
            <person name="Ahrendt S."/>
            <person name="Min B."/>
            <person name="Choi I.G."/>
            <person name="Park H."/>
            <person name="Plett J.M."/>
            <person name="Magnuson J."/>
            <person name="Spatafora J.W."/>
            <person name="Nagy L.G."/>
            <person name="Henrissat B."/>
            <person name="Grigoriev I.V."/>
            <person name="Yang Z.L."/>
            <person name="Xu J."/>
            <person name="Martin F.M."/>
        </authorList>
    </citation>
    <scope>NUCLEOTIDE SEQUENCE</scope>
    <source>
        <strain evidence="1">ATCC 28755</strain>
    </source>
</reference>
<dbReference type="EMBL" id="MU267631">
    <property type="protein sequence ID" value="KAH7913442.1"/>
    <property type="molecule type" value="Genomic_DNA"/>
</dbReference>
<evidence type="ECO:0000313" key="1">
    <source>
        <dbReference type="EMBL" id="KAH7913442.1"/>
    </source>
</evidence>